<keyword evidence="2" id="KW-1185">Reference proteome</keyword>
<gene>
    <name evidence="1" type="ORF">OWV82_020004</name>
</gene>
<reference evidence="1 2" key="1">
    <citation type="journal article" date="2023" name="Science">
        <title>Complex scaffold remodeling in plant triterpene biosynthesis.</title>
        <authorList>
            <person name="De La Pena R."/>
            <person name="Hodgson H."/>
            <person name="Liu J.C."/>
            <person name="Stephenson M.J."/>
            <person name="Martin A.C."/>
            <person name="Owen C."/>
            <person name="Harkess A."/>
            <person name="Leebens-Mack J."/>
            <person name="Jimenez L.E."/>
            <person name="Osbourn A."/>
            <person name="Sattely E.S."/>
        </authorList>
    </citation>
    <scope>NUCLEOTIDE SEQUENCE [LARGE SCALE GENOMIC DNA]</scope>
    <source>
        <strain evidence="2">cv. JPN11</strain>
        <tissue evidence="1">Leaf</tissue>
    </source>
</reference>
<name>A0ACC1X6R0_MELAZ</name>
<accession>A0ACC1X6R0</accession>
<dbReference type="EMBL" id="CM051404">
    <property type="protein sequence ID" value="KAJ4706343.1"/>
    <property type="molecule type" value="Genomic_DNA"/>
</dbReference>
<comment type="caution">
    <text evidence="1">The sequence shown here is derived from an EMBL/GenBank/DDBJ whole genome shotgun (WGS) entry which is preliminary data.</text>
</comment>
<dbReference type="Proteomes" id="UP001164539">
    <property type="component" value="Chromosome 11"/>
</dbReference>
<evidence type="ECO:0000313" key="1">
    <source>
        <dbReference type="EMBL" id="KAJ4706343.1"/>
    </source>
</evidence>
<organism evidence="1 2">
    <name type="scientific">Melia azedarach</name>
    <name type="common">Chinaberry tree</name>
    <dbReference type="NCBI Taxonomy" id="155640"/>
    <lineage>
        <taxon>Eukaryota</taxon>
        <taxon>Viridiplantae</taxon>
        <taxon>Streptophyta</taxon>
        <taxon>Embryophyta</taxon>
        <taxon>Tracheophyta</taxon>
        <taxon>Spermatophyta</taxon>
        <taxon>Magnoliopsida</taxon>
        <taxon>eudicotyledons</taxon>
        <taxon>Gunneridae</taxon>
        <taxon>Pentapetalae</taxon>
        <taxon>rosids</taxon>
        <taxon>malvids</taxon>
        <taxon>Sapindales</taxon>
        <taxon>Meliaceae</taxon>
        <taxon>Melia</taxon>
    </lineage>
</organism>
<protein>
    <submittedName>
        <fullName evidence="1">Glucan endo-1,3-beta-glucosidase-like</fullName>
    </submittedName>
</protein>
<evidence type="ECO:0000313" key="2">
    <source>
        <dbReference type="Proteomes" id="UP001164539"/>
    </source>
</evidence>
<proteinExistence type="predicted"/>
<sequence length="311" mass="34851">MAKFFSAISISPLMASALLLLGLLMATLDTTGAQIGVCYGMLGGDLPSKPDVIALYKQNNIKRMRLYFPDGEAQEALRGSDIELMLGILNPDLQRIASSPAEADRWVQENVKKFGDVKFRYIAVGNEERHCWSWPWRPNQGSFRQDYRQIFLDPVINFLNENQAPLLVNLYPYFAIEGDRQIPLEYALFKAAPDTVSDPPLNYQNLFSAQLDTFYAALEKANGGSLEIVISESGWPTAGGDGALTNVENAKTYNNNLIQHVKKGTPKKPDRPIETYIFAMFDEGNKDGPETERHFGLFSPNKNPKYPVDFN</sequence>